<reference evidence="2 3" key="1">
    <citation type="submission" date="2019-05" db="EMBL/GenBank/DDBJ databases">
        <title>Sulfitobacter sabulilitoris sp. nov., isolated from a marine sand.</title>
        <authorList>
            <person name="Yoon J.-H."/>
        </authorList>
    </citation>
    <scope>NUCLEOTIDE SEQUENCE [LARGE SCALE GENOMIC DNA]</scope>
    <source>
        <strain evidence="2 3">HSMS-29</strain>
    </source>
</reference>
<proteinExistence type="predicted"/>
<protein>
    <submittedName>
        <fullName evidence="2">Phasin, PhaP</fullName>
    </submittedName>
</protein>
<keyword evidence="3" id="KW-1185">Reference proteome</keyword>
<name>A0A5S3Q468_9RHOB</name>
<sequence>MTATPDMTTILKDTMAAFPIDASAAEGAFKSTADLNEKLGAVTLTAVEKSSEISSKWTQQTLKSLGEVSKAKAEPTAYMTAMSDFMTGYAQSATEHMSALFDVAQKAQADSLELMTAAGKGFGEKATAAAKPAATKATTAAK</sequence>
<accession>A0A5S3Q468</accession>
<organism evidence="2 3">
    <name type="scientific">Sulfitobacter sabulilitoris</name>
    <dbReference type="NCBI Taxonomy" id="2562655"/>
    <lineage>
        <taxon>Bacteria</taxon>
        <taxon>Pseudomonadati</taxon>
        <taxon>Pseudomonadota</taxon>
        <taxon>Alphaproteobacteria</taxon>
        <taxon>Rhodobacterales</taxon>
        <taxon>Roseobacteraceae</taxon>
        <taxon>Sulfitobacter</taxon>
    </lineage>
</organism>
<dbReference type="Pfam" id="PF09361">
    <property type="entry name" value="Phasin_2"/>
    <property type="match status" value="1"/>
</dbReference>
<evidence type="ECO:0000313" key="3">
    <source>
        <dbReference type="Proteomes" id="UP000309550"/>
    </source>
</evidence>
<dbReference type="RefSeq" id="WP_138663280.1">
    <property type="nucleotide sequence ID" value="NZ_VANS01000004.1"/>
</dbReference>
<dbReference type="InterPro" id="IPR018968">
    <property type="entry name" value="Phasin"/>
</dbReference>
<dbReference type="AlphaFoldDB" id="A0A5S3Q468"/>
<evidence type="ECO:0000259" key="1">
    <source>
        <dbReference type="Pfam" id="PF09361"/>
    </source>
</evidence>
<dbReference type="Proteomes" id="UP000309550">
    <property type="component" value="Unassembled WGS sequence"/>
</dbReference>
<gene>
    <name evidence="2" type="ORF">FDT80_15820</name>
</gene>
<comment type="caution">
    <text evidence="2">The sequence shown here is derived from an EMBL/GenBank/DDBJ whole genome shotgun (WGS) entry which is preliminary data.</text>
</comment>
<feature type="domain" description="Phasin" evidence="1">
    <location>
        <begin position="23"/>
        <end position="117"/>
    </location>
</feature>
<dbReference type="OrthoDB" id="7868047at2"/>
<dbReference type="EMBL" id="VANS01000004">
    <property type="protein sequence ID" value="TMM51321.1"/>
    <property type="molecule type" value="Genomic_DNA"/>
</dbReference>
<evidence type="ECO:0000313" key="2">
    <source>
        <dbReference type="EMBL" id="TMM51321.1"/>
    </source>
</evidence>